<dbReference type="Pfam" id="PF13193">
    <property type="entry name" value="AMP-binding_C"/>
    <property type="match status" value="1"/>
</dbReference>
<dbReference type="OrthoDB" id="9803968at2"/>
<dbReference type="Gene3D" id="3.30.300.30">
    <property type="match status" value="1"/>
</dbReference>
<evidence type="ECO:0000259" key="1">
    <source>
        <dbReference type="Pfam" id="PF00501"/>
    </source>
</evidence>
<dbReference type="InterPro" id="IPR045851">
    <property type="entry name" value="AMP-bd_C_sf"/>
</dbReference>
<evidence type="ECO:0000313" key="4">
    <source>
        <dbReference type="Proteomes" id="UP000305282"/>
    </source>
</evidence>
<dbReference type="Proteomes" id="UP000305282">
    <property type="component" value="Unassembled WGS sequence"/>
</dbReference>
<dbReference type="InterPro" id="IPR050237">
    <property type="entry name" value="ATP-dep_AMP-bd_enzyme"/>
</dbReference>
<comment type="caution">
    <text evidence="3">The sequence shown here is derived from an EMBL/GenBank/DDBJ whole genome shotgun (WGS) entry which is preliminary data.</text>
</comment>
<dbReference type="InterPro" id="IPR025110">
    <property type="entry name" value="AMP-bd_C"/>
</dbReference>
<organism evidence="3 4">
    <name type="scientific">Candidatus Frankia alpina</name>
    <dbReference type="NCBI Taxonomy" id="2699483"/>
    <lineage>
        <taxon>Bacteria</taxon>
        <taxon>Bacillati</taxon>
        <taxon>Actinomycetota</taxon>
        <taxon>Actinomycetes</taxon>
        <taxon>Frankiales</taxon>
        <taxon>Frankiaceae</taxon>
        <taxon>Frankia</taxon>
    </lineage>
</organism>
<dbReference type="GO" id="GO:0016878">
    <property type="term" value="F:acid-thiol ligase activity"/>
    <property type="evidence" value="ECO:0007669"/>
    <property type="project" value="UniProtKB-ARBA"/>
</dbReference>
<name>A0A4S5EP69_9ACTN</name>
<gene>
    <name evidence="3" type="ORF">E7Y31_13490</name>
</gene>
<dbReference type="InterPro" id="IPR020845">
    <property type="entry name" value="AMP-binding_CS"/>
</dbReference>
<evidence type="ECO:0000313" key="3">
    <source>
        <dbReference type="EMBL" id="THJ74101.1"/>
    </source>
</evidence>
<dbReference type="Gene3D" id="3.40.50.12780">
    <property type="entry name" value="N-terminal domain of ligase-like"/>
    <property type="match status" value="1"/>
</dbReference>
<dbReference type="PANTHER" id="PTHR43767">
    <property type="entry name" value="LONG-CHAIN-FATTY-ACID--COA LIGASE"/>
    <property type="match status" value="1"/>
</dbReference>
<dbReference type="PROSITE" id="PS00455">
    <property type="entry name" value="AMP_BINDING"/>
    <property type="match status" value="1"/>
</dbReference>
<evidence type="ECO:0000259" key="2">
    <source>
        <dbReference type="Pfam" id="PF13193"/>
    </source>
</evidence>
<keyword evidence="4" id="KW-1185">Reference proteome</keyword>
<dbReference type="InterPro" id="IPR000873">
    <property type="entry name" value="AMP-dep_synth/lig_dom"/>
</dbReference>
<accession>A0A4S5EP69</accession>
<feature type="domain" description="AMP-dependent synthetase/ligase" evidence="1">
    <location>
        <begin position="15"/>
        <end position="373"/>
    </location>
</feature>
<sequence length="517" mass="55890">MPQSAGAAMLGEPSQHPPDRLAVVMADGSAQLTFGELERRSRQVAHLLAGYGLRPGDHVAILLPNRPEYCEASWGAQRSGLYWTPVNWHLTAEETAHIVDDCGARVLFTSAELAPIVKRVRESATALEHIVMIDAGPADIAEGILDYHAALAGQPDSEPADQVEGIYMFYSSGTTGRPKGIEPTLPLDPYGTGLAIDQAMVGSFGFGPDSVYLCPAPLYHAAPTGWSTATQRLGGTVVLMERFDPVEALRAIERYRVTHVQVVPTMFVRLLKLPAVERTAFDLSSLRLVVHAAAPCPPEVKQQVIDWLGPIVFEYYAGSEGGGMCALTSQEWLTHRGSVGRPVIGVVHIVGEDGAELPVGEIGRIFFESPTRMEYHNDPEKTAAAYDDRGWLTLGDLGHLDADGYLYLADRRTDLVISGGVNIYPQEIENALILHPAVADVAVIGVPDAEMGQRLLAVVQPAAEAVAGPELAAELQAFGRERLAGFKVPRTVEFVEELPRLPTGKLQRGRLRECYAG</sequence>
<dbReference type="AlphaFoldDB" id="A0A4S5EP69"/>
<dbReference type="Pfam" id="PF00501">
    <property type="entry name" value="AMP-binding"/>
    <property type="match status" value="1"/>
</dbReference>
<proteinExistence type="predicted"/>
<dbReference type="RefSeq" id="WP_136448459.1">
    <property type="nucleotide sequence ID" value="NZ_SSXH01000320.1"/>
</dbReference>
<reference evidence="3 4" key="1">
    <citation type="submission" date="2019-04" db="EMBL/GenBank/DDBJ databases">
        <title>Draft genome sequences for three unisolated Alnus-infective Frankia Sp+ strains, AgTrS, AiOr and AvVan, the first sequenced Frankia strains able to sporulate in-planta.</title>
        <authorList>
            <person name="Bethencourt L."/>
            <person name="Vautrin F."/>
            <person name="Taib N."/>
            <person name="Dubost A."/>
            <person name="Castro-Garcia L."/>
            <person name="Imbaud O."/>
            <person name="Abrouk D."/>
            <person name="Fournier P."/>
            <person name="Briolay J."/>
            <person name="Nguyen A."/>
            <person name="Normand P."/>
            <person name="Fernandez M.P."/>
            <person name="Brochier-Armanet C."/>
            <person name="Herrera-Belaroussi A."/>
        </authorList>
    </citation>
    <scope>NUCLEOTIDE SEQUENCE [LARGE SCALE GENOMIC DNA]</scope>
    <source>
        <strain evidence="3 4">AvVan</strain>
    </source>
</reference>
<feature type="domain" description="AMP-binding enzyme C-terminal" evidence="2">
    <location>
        <begin position="427"/>
        <end position="505"/>
    </location>
</feature>
<dbReference type="SUPFAM" id="SSF56801">
    <property type="entry name" value="Acetyl-CoA synthetase-like"/>
    <property type="match status" value="1"/>
</dbReference>
<dbReference type="EMBL" id="SSXH01000320">
    <property type="protein sequence ID" value="THJ74101.1"/>
    <property type="molecule type" value="Genomic_DNA"/>
</dbReference>
<protein>
    <submittedName>
        <fullName evidence="3">Acyl-CoA synthetase</fullName>
    </submittedName>
</protein>
<dbReference type="InterPro" id="IPR042099">
    <property type="entry name" value="ANL_N_sf"/>
</dbReference>
<dbReference type="PANTHER" id="PTHR43767:SF1">
    <property type="entry name" value="NONRIBOSOMAL PEPTIDE SYNTHASE PES1 (EUROFUNG)-RELATED"/>
    <property type="match status" value="1"/>
</dbReference>